<dbReference type="CDD" id="cd01647">
    <property type="entry name" value="RT_LTR"/>
    <property type="match status" value="1"/>
</dbReference>
<feature type="domain" description="Reverse transcriptase" evidence="1">
    <location>
        <begin position="48"/>
        <end position="189"/>
    </location>
</feature>
<evidence type="ECO:0000313" key="3">
    <source>
        <dbReference type="Proteomes" id="UP000740883"/>
    </source>
</evidence>
<dbReference type="InterPro" id="IPR053134">
    <property type="entry name" value="RNA-dir_DNA_polymerase"/>
</dbReference>
<dbReference type="PANTHER" id="PTHR24559">
    <property type="entry name" value="TRANSPOSON TY3-I GAG-POL POLYPROTEIN"/>
    <property type="match status" value="1"/>
</dbReference>
<gene>
    <name evidence="2" type="primary">TY3B-I_1</name>
    <name evidence="2" type="ORF">NGRA_2223</name>
</gene>
<dbReference type="InterPro" id="IPR043128">
    <property type="entry name" value="Rev_trsase/Diguanyl_cyclase"/>
</dbReference>
<evidence type="ECO:0000313" key="2">
    <source>
        <dbReference type="EMBL" id="KAF9762097.1"/>
    </source>
</evidence>
<reference evidence="2 3" key="1">
    <citation type="journal article" date="2020" name="Genome Biol. Evol.">
        <title>Comparative genomics of strictly vertically transmitted, feminizing microsporidia endosymbionts of amphipod crustaceans.</title>
        <authorList>
            <person name="Cormier A."/>
            <person name="Chebbi M.A."/>
            <person name="Giraud I."/>
            <person name="Wattier R."/>
            <person name="Teixeira M."/>
            <person name="Gilbert C."/>
            <person name="Rigaud T."/>
            <person name="Cordaux R."/>
        </authorList>
    </citation>
    <scope>NUCLEOTIDE SEQUENCE [LARGE SCALE GENOMIC DNA]</scope>
    <source>
        <strain evidence="2 3">Ou3-Ou53</strain>
    </source>
</reference>
<dbReference type="Pfam" id="PF00078">
    <property type="entry name" value="RVT_1"/>
    <property type="match status" value="1"/>
</dbReference>
<dbReference type="SUPFAM" id="SSF56672">
    <property type="entry name" value="DNA/RNA polymerases"/>
    <property type="match status" value="1"/>
</dbReference>
<dbReference type="PROSITE" id="PS50878">
    <property type="entry name" value="RT_POL"/>
    <property type="match status" value="1"/>
</dbReference>
<protein>
    <submittedName>
        <fullName evidence="2">Transposon Ty3-I Gag-Pol polyprotein</fullName>
    </submittedName>
</protein>
<organism evidence="2 3">
    <name type="scientific">Nosema granulosis</name>
    <dbReference type="NCBI Taxonomy" id="83296"/>
    <lineage>
        <taxon>Eukaryota</taxon>
        <taxon>Fungi</taxon>
        <taxon>Fungi incertae sedis</taxon>
        <taxon>Microsporidia</taxon>
        <taxon>Nosematidae</taxon>
        <taxon>Nosema</taxon>
    </lineage>
</organism>
<dbReference type="PANTHER" id="PTHR24559:SF444">
    <property type="entry name" value="REVERSE TRANSCRIPTASE DOMAIN-CONTAINING PROTEIN"/>
    <property type="match status" value="1"/>
</dbReference>
<dbReference type="InterPro" id="IPR000477">
    <property type="entry name" value="RT_dom"/>
</dbReference>
<dbReference type="Proteomes" id="UP000740883">
    <property type="component" value="Unassembled WGS sequence"/>
</dbReference>
<accession>A0A9P6GXE1</accession>
<dbReference type="Gene3D" id="3.10.10.10">
    <property type="entry name" value="HIV Type 1 Reverse Transcriptase, subunit A, domain 1"/>
    <property type="match status" value="1"/>
</dbReference>
<evidence type="ECO:0000259" key="1">
    <source>
        <dbReference type="PROSITE" id="PS50878"/>
    </source>
</evidence>
<dbReference type="AlphaFoldDB" id="A0A9P6GXE1"/>
<dbReference type="EMBL" id="SBJO01000212">
    <property type="protein sequence ID" value="KAF9762097.1"/>
    <property type="molecule type" value="Genomic_DNA"/>
</dbReference>
<dbReference type="Gene3D" id="3.30.70.270">
    <property type="match status" value="1"/>
</dbReference>
<comment type="caution">
    <text evidence="2">The sequence shown here is derived from an EMBL/GenBank/DDBJ whole genome shotgun (WGS) entry which is preliminary data.</text>
</comment>
<dbReference type="OrthoDB" id="3250101at2759"/>
<keyword evidence="3" id="KW-1185">Reference proteome</keyword>
<dbReference type="InterPro" id="IPR043502">
    <property type="entry name" value="DNA/RNA_pol_sf"/>
</dbReference>
<sequence length="189" mass="22153">MVRTEIGELNLCTIGRHRIITTSETPICQRNGRIPVNQEGIISDEIEINLRLGIIRESRSPWCIRIVLTPKQDGSWRMCIDYRSLNKITIRDSYMSPRVYEIYDELSKTRVFSILDATSGYYQIAMEEGDKEKAAFSFKGRLYEYNRMPFKLCNAPETIQRSMDAIFRSENMKFVIPYLDNIIVYSQRI</sequence>
<proteinExistence type="predicted"/>
<name>A0A9P6GXE1_9MICR</name>